<comment type="caution">
    <text evidence="7">The sequence shown here is derived from an EMBL/GenBank/DDBJ whole genome shotgun (WGS) entry which is preliminary data.</text>
</comment>
<dbReference type="EMBL" id="JBHUEE010000001">
    <property type="protein sequence ID" value="MFD1716424.1"/>
    <property type="molecule type" value="Genomic_DNA"/>
</dbReference>
<dbReference type="Gene3D" id="1.10.10.10">
    <property type="entry name" value="Winged helix-like DNA-binding domain superfamily/Winged helix DNA-binding domain"/>
    <property type="match status" value="1"/>
</dbReference>
<evidence type="ECO:0000256" key="3">
    <source>
        <dbReference type="ARBA" id="ARBA00023125"/>
    </source>
</evidence>
<sequence length="349" mass="37443">MSRDEMVYVAAQMYYLQDETMEAIARRLGVSRSTVSRLIQRARDTGLVHISLQPRTAGADALSRELQEAFGVRAHVVSVREGTAEMQRLEQVAQVAGRLVSSWVEPGTVLGLAWGTTTSAVVGHLTPRRAPGSAVVQLNGAANPVTSGIPYAGSIMTAAAEAYDARVHHFPVPAFFDYAETKAAMWRERSIQRVLAVQKRADIALFGVGALTGPLASHVYSAGYLDPAELADLRAGGVVGDVCTVLLREDGSYDDIALNERATGPTPRELRRLGRRVCVVAGTAKVSPLLGALRTGAVTDLVVDETTARAAIERLHGHHHSARPGWNPFDDAAVRLRSRDRGATPPEDA</sequence>
<evidence type="ECO:0000256" key="2">
    <source>
        <dbReference type="ARBA" id="ARBA00023015"/>
    </source>
</evidence>
<dbReference type="RefSeq" id="WP_388001866.1">
    <property type="nucleotide sequence ID" value="NZ_JBHUEE010000001.1"/>
</dbReference>
<keyword evidence="2" id="KW-0805">Transcription regulation</keyword>
<comment type="similarity">
    <text evidence="1">Belongs to the SorC transcriptional regulatory family.</text>
</comment>
<dbReference type="SUPFAM" id="SSF100950">
    <property type="entry name" value="NagB/RpiA/CoA transferase-like"/>
    <property type="match status" value="1"/>
</dbReference>
<dbReference type="PANTHER" id="PTHR34294">
    <property type="entry name" value="TRANSCRIPTIONAL REGULATOR-RELATED"/>
    <property type="match status" value="1"/>
</dbReference>
<name>A0ABW4L0C7_9MICO</name>
<accession>A0ABW4L0C7</accession>
<evidence type="ECO:0000259" key="6">
    <source>
        <dbReference type="Pfam" id="PF04545"/>
    </source>
</evidence>
<dbReference type="InterPro" id="IPR007324">
    <property type="entry name" value="Sugar-bd_dom_put"/>
</dbReference>
<feature type="domain" description="RNA polymerase sigma-70 region 4" evidence="6">
    <location>
        <begin position="12"/>
        <end position="43"/>
    </location>
</feature>
<proteinExistence type="inferred from homology"/>
<evidence type="ECO:0000256" key="4">
    <source>
        <dbReference type="ARBA" id="ARBA00023163"/>
    </source>
</evidence>
<dbReference type="Pfam" id="PF04198">
    <property type="entry name" value="Sugar-bind"/>
    <property type="match status" value="1"/>
</dbReference>
<protein>
    <submittedName>
        <fullName evidence="7">Sugar-binding transcriptional regulator</fullName>
    </submittedName>
</protein>
<dbReference type="InterPro" id="IPR007630">
    <property type="entry name" value="RNA_pol_sigma70_r4"/>
</dbReference>
<dbReference type="Pfam" id="PF04545">
    <property type="entry name" value="Sigma70_r4"/>
    <property type="match status" value="1"/>
</dbReference>
<keyword evidence="4" id="KW-0804">Transcription</keyword>
<dbReference type="InterPro" id="IPR037171">
    <property type="entry name" value="NagB/RpiA_transferase-like"/>
</dbReference>
<dbReference type="PANTHER" id="PTHR34294:SF1">
    <property type="entry name" value="TRANSCRIPTIONAL REGULATOR LSRR"/>
    <property type="match status" value="1"/>
</dbReference>
<keyword evidence="8" id="KW-1185">Reference proteome</keyword>
<gene>
    <name evidence="7" type="ORF">ACFSE6_01135</name>
</gene>
<dbReference type="InterPro" id="IPR051054">
    <property type="entry name" value="SorC_transcr_regulators"/>
</dbReference>
<dbReference type="InterPro" id="IPR009057">
    <property type="entry name" value="Homeodomain-like_sf"/>
</dbReference>
<organism evidence="7 8">
    <name type="scientific">Georgenia deserti</name>
    <dbReference type="NCBI Taxonomy" id="2093781"/>
    <lineage>
        <taxon>Bacteria</taxon>
        <taxon>Bacillati</taxon>
        <taxon>Actinomycetota</taxon>
        <taxon>Actinomycetes</taxon>
        <taxon>Micrococcales</taxon>
        <taxon>Bogoriellaceae</taxon>
        <taxon>Georgenia</taxon>
    </lineage>
</organism>
<feature type="domain" description="Sugar-binding" evidence="5">
    <location>
        <begin position="59"/>
        <end position="310"/>
    </location>
</feature>
<dbReference type="InterPro" id="IPR036388">
    <property type="entry name" value="WH-like_DNA-bd_sf"/>
</dbReference>
<dbReference type="Proteomes" id="UP001597277">
    <property type="component" value="Unassembled WGS sequence"/>
</dbReference>
<evidence type="ECO:0000313" key="7">
    <source>
        <dbReference type="EMBL" id="MFD1716424.1"/>
    </source>
</evidence>
<reference evidence="8" key="1">
    <citation type="journal article" date="2019" name="Int. J. Syst. Evol. Microbiol.">
        <title>The Global Catalogue of Microorganisms (GCM) 10K type strain sequencing project: providing services to taxonomists for standard genome sequencing and annotation.</title>
        <authorList>
            <consortium name="The Broad Institute Genomics Platform"/>
            <consortium name="The Broad Institute Genome Sequencing Center for Infectious Disease"/>
            <person name="Wu L."/>
            <person name="Ma J."/>
        </authorList>
    </citation>
    <scope>NUCLEOTIDE SEQUENCE [LARGE SCALE GENOMIC DNA]</scope>
    <source>
        <strain evidence="8">JCM 17130</strain>
    </source>
</reference>
<keyword evidence="3" id="KW-0238">DNA-binding</keyword>
<dbReference type="Gene3D" id="3.40.50.1360">
    <property type="match status" value="1"/>
</dbReference>
<evidence type="ECO:0000313" key="8">
    <source>
        <dbReference type="Proteomes" id="UP001597277"/>
    </source>
</evidence>
<evidence type="ECO:0000259" key="5">
    <source>
        <dbReference type="Pfam" id="PF04198"/>
    </source>
</evidence>
<evidence type="ECO:0000256" key="1">
    <source>
        <dbReference type="ARBA" id="ARBA00010466"/>
    </source>
</evidence>
<dbReference type="SUPFAM" id="SSF46689">
    <property type="entry name" value="Homeodomain-like"/>
    <property type="match status" value="1"/>
</dbReference>